<evidence type="ECO:0000313" key="2">
    <source>
        <dbReference type="Proteomes" id="UP000254875"/>
    </source>
</evidence>
<reference evidence="2" key="1">
    <citation type="submission" date="2018-05" db="EMBL/GenBank/DDBJ databases">
        <authorList>
            <person name="Feng T."/>
        </authorList>
    </citation>
    <scope>NUCLEOTIDE SEQUENCE [LARGE SCALE GENOMIC DNA]</scope>
    <source>
        <strain evidence="2">S27</strain>
    </source>
</reference>
<name>A0A370MYX7_9BURK</name>
<evidence type="ECO:0000313" key="1">
    <source>
        <dbReference type="EMBL" id="RDJ98532.1"/>
    </source>
</evidence>
<dbReference type="AlphaFoldDB" id="A0A370MYX7"/>
<protein>
    <submittedName>
        <fullName evidence="1">Uncharacterized protein</fullName>
    </submittedName>
</protein>
<accession>A0A370MYX7</accession>
<comment type="caution">
    <text evidence="1">The sequence shown here is derived from an EMBL/GenBank/DDBJ whole genome shotgun (WGS) entry which is preliminary data.</text>
</comment>
<sequence>MTVKSYEIPEPLVDTRVRVYATKLDTFWQQQTPRPVPVCEGRAIQFEGSAWEQCIAALRSRYVRGPFPVSDDITILAVQQTTSGPHVLTTWRIDIAVADGAANARVRSTQPRIDLGPIPVRMTDDIVAVAIKVLEAAHDHTV</sequence>
<proteinExistence type="predicted"/>
<organism evidence="1 2">
    <name type="scientific">Paraburkholderia lacunae</name>
    <dbReference type="NCBI Taxonomy" id="2211104"/>
    <lineage>
        <taxon>Bacteria</taxon>
        <taxon>Pseudomonadati</taxon>
        <taxon>Pseudomonadota</taxon>
        <taxon>Betaproteobacteria</taxon>
        <taxon>Burkholderiales</taxon>
        <taxon>Burkholderiaceae</taxon>
        <taxon>Paraburkholderia</taxon>
    </lineage>
</organism>
<dbReference type="EMBL" id="QHKS01000033">
    <property type="protein sequence ID" value="RDJ98532.1"/>
    <property type="molecule type" value="Genomic_DNA"/>
</dbReference>
<keyword evidence="2" id="KW-1185">Reference proteome</keyword>
<dbReference type="Proteomes" id="UP000254875">
    <property type="component" value="Unassembled WGS sequence"/>
</dbReference>
<gene>
    <name evidence="1" type="ORF">DLM46_32920</name>
</gene>